<feature type="compositionally biased region" description="Basic and acidic residues" evidence="3">
    <location>
        <begin position="89"/>
        <end position="117"/>
    </location>
</feature>
<dbReference type="Gene3D" id="3.30.70.1380">
    <property type="entry name" value="Transcriptional regulatory protein pf0864 domain like"/>
    <property type="match status" value="1"/>
</dbReference>
<dbReference type="OrthoDB" id="9765625at2"/>
<feature type="region of interest" description="Disordered" evidence="3">
    <location>
        <begin position="74"/>
        <end position="121"/>
    </location>
</feature>
<evidence type="ECO:0000256" key="2">
    <source>
        <dbReference type="HAMAP-Rule" id="MF_01074"/>
    </source>
</evidence>
<dbReference type="Pfam" id="PF01969">
    <property type="entry name" value="Ni_insertion"/>
    <property type="match status" value="1"/>
</dbReference>
<dbReference type="PANTHER" id="PTHR36566:SF1">
    <property type="entry name" value="PYRIDINIUM-3,5-BISTHIOCARBOXYLIC ACID MONONUCLEOTIDE NICKEL INSERTION PROTEIN"/>
    <property type="match status" value="1"/>
</dbReference>
<name>A0A8G2FFY9_DESNO</name>
<dbReference type="Gene3D" id="3.10.20.300">
    <property type="entry name" value="mk0293 like domain"/>
    <property type="match status" value="1"/>
</dbReference>
<comment type="caution">
    <text evidence="4">The sequence shown here is derived from an EMBL/GenBank/DDBJ whole genome shotgun (WGS) entry which is preliminary data.</text>
</comment>
<dbReference type="AlphaFoldDB" id="A0A8G2FFY9"/>
<organism evidence="4 5">
    <name type="scientific">Desulfomicrobium norvegicum (strain DSM 1741 / NCIMB 8310)</name>
    <name type="common">Desulfovibrio baculatus (strain Norway 4)</name>
    <name type="synonym">Desulfovibrio desulfuricans (strain Norway 4)</name>
    <dbReference type="NCBI Taxonomy" id="52561"/>
    <lineage>
        <taxon>Bacteria</taxon>
        <taxon>Pseudomonadati</taxon>
        <taxon>Thermodesulfobacteriota</taxon>
        <taxon>Desulfovibrionia</taxon>
        <taxon>Desulfovibrionales</taxon>
        <taxon>Desulfomicrobiaceae</taxon>
        <taxon>Desulfomicrobium</taxon>
    </lineage>
</organism>
<proteinExistence type="inferred from homology"/>
<evidence type="ECO:0000313" key="5">
    <source>
        <dbReference type="Proteomes" id="UP000199581"/>
    </source>
</evidence>
<gene>
    <name evidence="4" type="ORF">SAMN05421830_11822</name>
</gene>
<dbReference type="GO" id="GO:0016829">
    <property type="term" value="F:lyase activity"/>
    <property type="evidence" value="ECO:0007669"/>
    <property type="project" value="UniProtKB-UniRule"/>
</dbReference>
<keyword evidence="1 2" id="KW-0533">Nickel</keyword>
<evidence type="ECO:0000256" key="3">
    <source>
        <dbReference type="SAM" id="MobiDB-lite"/>
    </source>
</evidence>
<keyword evidence="5" id="KW-1185">Reference proteome</keyword>
<evidence type="ECO:0000256" key="1">
    <source>
        <dbReference type="ARBA" id="ARBA00022596"/>
    </source>
</evidence>
<dbReference type="NCBIfam" id="TIGR00299">
    <property type="entry name" value="nickel pincer cofactor biosynthesis protein LarC"/>
    <property type="match status" value="1"/>
</dbReference>
<evidence type="ECO:0000313" key="4">
    <source>
        <dbReference type="EMBL" id="SFM17375.1"/>
    </source>
</evidence>
<dbReference type="EMBL" id="FOTO01000018">
    <property type="protein sequence ID" value="SFM17375.1"/>
    <property type="molecule type" value="Genomic_DNA"/>
</dbReference>
<reference evidence="4 5" key="1">
    <citation type="submission" date="2016-10" db="EMBL/GenBank/DDBJ databases">
        <authorList>
            <person name="Varghese N."/>
            <person name="Submissions S."/>
        </authorList>
    </citation>
    <scope>NUCLEOTIDE SEQUENCE [LARGE SCALE GENOMIC DNA]</scope>
    <source>
        <strain evidence="4 5">DSM 1741</strain>
    </source>
</reference>
<accession>A0A8G2FFY9</accession>
<keyword evidence="2" id="KW-0456">Lyase</keyword>
<protein>
    <recommendedName>
        <fullName evidence="2">Putative nickel insertion protein</fullName>
    </recommendedName>
</protein>
<dbReference type="PANTHER" id="PTHR36566">
    <property type="entry name" value="NICKEL INSERTION PROTEIN-RELATED"/>
    <property type="match status" value="1"/>
</dbReference>
<comment type="similarity">
    <text evidence="2">Belongs to the LarC family.</text>
</comment>
<dbReference type="Proteomes" id="UP000199581">
    <property type="component" value="Unassembled WGS sequence"/>
</dbReference>
<dbReference type="GO" id="GO:0016151">
    <property type="term" value="F:nickel cation binding"/>
    <property type="evidence" value="ECO:0007669"/>
    <property type="project" value="UniProtKB-UniRule"/>
</dbReference>
<sequence length="443" mass="48056">MNILYYDCFAGVSGDMNLAAMIDLGVEPDYLRCELSRLGLDHEFELVIAKDSRHGIHGTRVDVVLKNGGDEHLHDGHIHGDTPHAGYHHGHDDHGRHHGDASHECGHAHGHAHDHGQTHGPHRNLAKIEAIIQGSSLGPAVKETSLAIFRRVAEAEAKVHGKAVEEVHFHEVGATDSIVDIVGAAICFHRLGVDAVWASPVELGGGFVHCAHGTIPVPAPATVEILHGVPTTRGAVLQETTTPTGAAVLAALVDRFTDSPRMVADRTAYGIGHRHSDIPNVLRVHLARVEDGPEAWIRRDASLLQCNIDDMTAEMLGVVIEDLMAAGAMDVHFTPIQMKKNRPATCLSLLCTKKDEARFTDLIFSQTTTLGIKSFPVGKSVLEIAFEKIETPLGPVTFKHALRNGKVVRSKPELEDCRRLSVLHGIPLIEVCARIAQGRAEHR</sequence>
<dbReference type="InterPro" id="IPR002822">
    <property type="entry name" value="Ni_insertion"/>
</dbReference>
<dbReference type="HAMAP" id="MF_01074">
    <property type="entry name" value="LarC"/>
    <property type="match status" value="1"/>
</dbReference>
<dbReference type="RefSeq" id="WP_092194244.1">
    <property type="nucleotide sequence ID" value="NZ_FOTO01000018.1"/>
</dbReference>